<accession>A0A7Z7NCG2</accession>
<dbReference type="Gene3D" id="3.30.370.10">
    <property type="entry name" value="Barstar-like"/>
    <property type="match status" value="1"/>
</dbReference>
<dbReference type="SUPFAM" id="SSF52038">
    <property type="entry name" value="Barstar-related"/>
    <property type="match status" value="1"/>
</dbReference>
<keyword evidence="4" id="KW-1185">Reference proteome</keyword>
<protein>
    <recommendedName>
        <fullName evidence="2">Barstar (barnase inhibitor) domain-containing protein</fullName>
    </recommendedName>
</protein>
<proteinExistence type="inferred from homology"/>
<reference evidence="3 4" key="1">
    <citation type="submission" date="2017-10" db="EMBL/GenBank/DDBJ databases">
        <authorList>
            <consortium name="Urmite Genomes"/>
        </authorList>
    </citation>
    <scope>NUCLEOTIDE SEQUENCE [LARGE SCALE GENOMIC DNA]</scope>
    <source>
        <strain evidence="3 4">FB-527</strain>
    </source>
</reference>
<dbReference type="Pfam" id="PF01337">
    <property type="entry name" value="Barstar"/>
    <property type="match status" value="1"/>
</dbReference>
<comment type="similarity">
    <text evidence="1">Belongs to the barstar family.</text>
</comment>
<dbReference type="InterPro" id="IPR035905">
    <property type="entry name" value="Barstar-like_sf"/>
</dbReference>
<name>A0A7Z7NCG2_9MYCO</name>
<evidence type="ECO:0000313" key="3">
    <source>
        <dbReference type="EMBL" id="SOJ57790.1"/>
    </source>
</evidence>
<gene>
    <name evidence="3" type="ORF">MSIMFB_05269</name>
</gene>
<organism evidence="3 4">
    <name type="scientific">Mycobacterium simulans</name>
    <dbReference type="NCBI Taxonomy" id="627089"/>
    <lineage>
        <taxon>Bacteria</taxon>
        <taxon>Bacillati</taxon>
        <taxon>Actinomycetota</taxon>
        <taxon>Actinomycetes</taxon>
        <taxon>Mycobacteriales</taxon>
        <taxon>Mycobacteriaceae</taxon>
        <taxon>Mycobacterium</taxon>
    </lineage>
</organism>
<evidence type="ECO:0000313" key="4">
    <source>
        <dbReference type="Proteomes" id="UP000554965"/>
    </source>
</evidence>
<evidence type="ECO:0000256" key="1">
    <source>
        <dbReference type="ARBA" id="ARBA00006845"/>
    </source>
</evidence>
<dbReference type="EMBL" id="OCTY01000002">
    <property type="protein sequence ID" value="SOJ57790.1"/>
    <property type="molecule type" value="Genomic_DNA"/>
</dbReference>
<comment type="caution">
    <text evidence="3">The sequence shown here is derived from an EMBL/GenBank/DDBJ whole genome shotgun (WGS) entry which is preliminary data.</text>
</comment>
<dbReference type="Proteomes" id="UP000554965">
    <property type="component" value="Unassembled WGS sequence"/>
</dbReference>
<sequence length="165" mass="18225">MNLDDFLSQAAEHGPCVGVHAGAPSPLVAPAGVEVRTIDGAHTKTLDALFDAFAEAWHFPPWFGRNRDAFNDFMRDFDNLLNTSTGKPPAPGYLTHVTDAHLLLVEQPDLFPWFANTMPFYRDYYRDEASPPAAFGLLLSAPADQLHEVCERWLTVGIQIATVTV</sequence>
<feature type="domain" description="Barstar (barnase inhibitor)" evidence="2">
    <location>
        <begin position="34"/>
        <end position="131"/>
    </location>
</feature>
<dbReference type="AlphaFoldDB" id="A0A7Z7NCG2"/>
<evidence type="ECO:0000259" key="2">
    <source>
        <dbReference type="Pfam" id="PF01337"/>
    </source>
</evidence>
<dbReference type="InterPro" id="IPR000468">
    <property type="entry name" value="Barstar"/>
</dbReference>